<dbReference type="RefSeq" id="WP_101554255.1">
    <property type="nucleotide sequence ID" value="NZ_FXYY01000005.1"/>
</dbReference>
<feature type="domain" description="Restriction system protein Mrr-like N-terminal" evidence="3">
    <location>
        <begin position="8"/>
        <end position="92"/>
    </location>
</feature>
<dbReference type="Pfam" id="PF14338">
    <property type="entry name" value="Mrr_N"/>
    <property type="match status" value="1"/>
</dbReference>
<dbReference type="InterPro" id="IPR025745">
    <property type="entry name" value="Mrr-like_N_dom"/>
</dbReference>
<dbReference type="Gene3D" id="3.40.1350.10">
    <property type="match status" value="1"/>
</dbReference>
<accession>A0A2H1ILS2</accession>
<dbReference type="InterPro" id="IPR011856">
    <property type="entry name" value="tRNA_endonuc-like_dom_sf"/>
</dbReference>
<evidence type="ECO:0000313" key="4">
    <source>
        <dbReference type="EMBL" id="SMX76101.1"/>
    </source>
</evidence>
<dbReference type="Pfam" id="PF04471">
    <property type="entry name" value="Mrr_cat"/>
    <property type="match status" value="1"/>
</dbReference>
<dbReference type="EMBL" id="FXYY01000005">
    <property type="protein sequence ID" value="SMX76101.1"/>
    <property type="molecule type" value="Genomic_DNA"/>
</dbReference>
<protein>
    <submittedName>
        <fullName evidence="4">Restriction system protein</fullName>
    </submittedName>
</protein>
<dbReference type="GO" id="GO:0015666">
    <property type="term" value="F:restriction endodeoxyribonuclease activity"/>
    <property type="evidence" value="ECO:0007669"/>
    <property type="project" value="TreeGrafter"/>
</dbReference>
<evidence type="ECO:0000259" key="2">
    <source>
        <dbReference type="Pfam" id="PF04471"/>
    </source>
</evidence>
<dbReference type="GO" id="GO:0003677">
    <property type="term" value="F:DNA binding"/>
    <property type="evidence" value="ECO:0007669"/>
    <property type="project" value="InterPro"/>
</dbReference>
<organism evidence="4 5">
    <name type="scientific">Brevibacterium linens ATCC 9172</name>
    <dbReference type="NCBI Taxonomy" id="1255617"/>
    <lineage>
        <taxon>Bacteria</taxon>
        <taxon>Bacillati</taxon>
        <taxon>Actinomycetota</taxon>
        <taxon>Actinomycetes</taxon>
        <taxon>Micrococcales</taxon>
        <taxon>Brevibacteriaceae</taxon>
        <taxon>Brevibacterium</taxon>
    </lineage>
</organism>
<feature type="domain" description="Restriction endonuclease type IV Mrr" evidence="2">
    <location>
        <begin position="169"/>
        <end position="289"/>
    </location>
</feature>
<proteinExistence type="predicted"/>
<dbReference type="Proteomes" id="UP000234641">
    <property type="component" value="Unassembled WGS sequence"/>
</dbReference>
<evidence type="ECO:0000256" key="1">
    <source>
        <dbReference type="SAM" id="MobiDB-lite"/>
    </source>
</evidence>
<name>A0A2H1ILS2_BRELN</name>
<dbReference type="SUPFAM" id="SSF52980">
    <property type="entry name" value="Restriction endonuclease-like"/>
    <property type="match status" value="1"/>
</dbReference>
<dbReference type="InterPro" id="IPR011335">
    <property type="entry name" value="Restrct_endonuc-II-like"/>
</dbReference>
<sequence>MTKPMPTWDEFMVSVLRVFSDGEVRTRRETHPLVAKDAGLSAEQTSELLGSGQPKYMNRIGWGMSFLARTNALSRPSRGSYVITNGGRALLKTFPNGFSEKEAENFIDSAKGHHSGLVPYTPSVRASDTTPTEDTPGETDTELDPNEQIQAGLKRIHTAVADELLIRLHQNEPNFFEQTVVDLVVAMGYAGADGVAARTQLTNDGGIDGVVDQDALGLNRVYIQAKRYSLDSSVSRPDIQAFVGALHGVQADRGLFITTAKFSSGAKSYANSVSTRVILIDGPRLADLMIRFGVGVQIQQTINVVKLDEDYFE</sequence>
<feature type="region of interest" description="Disordered" evidence="1">
    <location>
        <begin position="111"/>
        <end position="146"/>
    </location>
</feature>
<dbReference type="InterPro" id="IPR007560">
    <property type="entry name" value="Restrct_endonuc_IV_Mrr"/>
</dbReference>
<evidence type="ECO:0000313" key="5">
    <source>
        <dbReference type="Proteomes" id="UP000234641"/>
    </source>
</evidence>
<dbReference type="AlphaFoldDB" id="A0A2H1ILS2"/>
<gene>
    <name evidence="4" type="ORF">BLIN9172_01213</name>
</gene>
<feature type="compositionally biased region" description="Acidic residues" evidence="1">
    <location>
        <begin position="135"/>
        <end position="145"/>
    </location>
</feature>
<dbReference type="GO" id="GO:0009307">
    <property type="term" value="P:DNA restriction-modification system"/>
    <property type="evidence" value="ECO:0007669"/>
    <property type="project" value="InterPro"/>
</dbReference>
<dbReference type="PANTHER" id="PTHR30015:SF7">
    <property type="entry name" value="TYPE IV METHYL-DIRECTED RESTRICTION ENZYME ECOKMRR"/>
    <property type="match status" value="1"/>
</dbReference>
<reference evidence="4 5" key="1">
    <citation type="submission" date="2017-03" db="EMBL/GenBank/DDBJ databases">
        <authorList>
            <person name="Afonso C.L."/>
            <person name="Miller P.J."/>
            <person name="Scott M.A."/>
            <person name="Spackman E."/>
            <person name="Goraichik I."/>
            <person name="Dimitrov K.M."/>
            <person name="Suarez D.L."/>
            <person name="Swayne D.E."/>
        </authorList>
    </citation>
    <scope>NUCLEOTIDE SEQUENCE [LARGE SCALE GENOMIC DNA]</scope>
    <source>
        <strain evidence="4 5">ATCC 9172</strain>
    </source>
</reference>
<dbReference type="InterPro" id="IPR052906">
    <property type="entry name" value="Type_IV_Methyl-Rstrct_Enzyme"/>
</dbReference>
<evidence type="ECO:0000259" key="3">
    <source>
        <dbReference type="Pfam" id="PF14338"/>
    </source>
</evidence>
<dbReference type="PANTHER" id="PTHR30015">
    <property type="entry name" value="MRR RESTRICTION SYSTEM PROTEIN"/>
    <property type="match status" value="1"/>
</dbReference>